<dbReference type="PROSITE" id="PS50925">
    <property type="entry name" value="BLUF"/>
    <property type="match status" value="1"/>
</dbReference>
<name>A0ABQ2A668_9BACT</name>
<gene>
    <name evidence="2" type="ORF">GCM10011495_24440</name>
</gene>
<feature type="domain" description="BLUF" evidence="1">
    <location>
        <begin position="3"/>
        <end position="96"/>
    </location>
</feature>
<dbReference type="RefSeq" id="WP_188562353.1">
    <property type="nucleotide sequence ID" value="NZ_BMGY01000021.1"/>
</dbReference>
<dbReference type="EMBL" id="BMGY01000021">
    <property type="protein sequence ID" value="GGH86864.1"/>
    <property type="molecule type" value="Genomic_DNA"/>
</dbReference>
<sequence length="154" mass="17464">MRLFHLIYQSQALTAFTQPELVELLRKSWTYNLDHHVTGMLLHAPNGQFLQVLEGEEAAVHQLYHNRIAHDPRHEHLIVLSEGTSATQAFPDWCMSFRASPGLPAQPGYYAPTALYLRVSNLTRATPELKRLLLDFAMGYDDSALCESMIGSKR</sequence>
<dbReference type="SUPFAM" id="SSF54975">
    <property type="entry name" value="Acylphosphatase/BLUF domain-like"/>
    <property type="match status" value="1"/>
</dbReference>
<dbReference type="Proteomes" id="UP000637774">
    <property type="component" value="Unassembled WGS sequence"/>
</dbReference>
<evidence type="ECO:0000313" key="2">
    <source>
        <dbReference type="EMBL" id="GGH86864.1"/>
    </source>
</evidence>
<keyword evidence="3" id="KW-1185">Reference proteome</keyword>
<organism evidence="2 3">
    <name type="scientific">Hymenobacter frigidus</name>
    <dbReference type="NCBI Taxonomy" id="1524095"/>
    <lineage>
        <taxon>Bacteria</taxon>
        <taxon>Pseudomonadati</taxon>
        <taxon>Bacteroidota</taxon>
        <taxon>Cytophagia</taxon>
        <taxon>Cytophagales</taxon>
        <taxon>Hymenobacteraceae</taxon>
        <taxon>Hymenobacter</taxon>
    </lineage>
</organism>
<dbReference type="SMART" id="SM01034">
    <property type="entry name" value="BLUF"/>
    <property type="match status" value="1"/>
</dbReference>
<reference evidence="3" key="1">
    <citation type="journal article" date="2019" name="Int. J. Syst. Evol. Microbiol.">
        <title>The Global Catalogue of Microorganisms (GCM) 10K type strain sequencing project: providing services to taxonomists for standard genome sequencing and annotation.</title>
        <authorList>
            <consortium name="The Broad Institute Genomics Platform"/>
            <consortium name="The Broad Institute Genome Sequencing Center for Infectious Disease"/>
            <person name="Wu L."/>
            <person name="Ma J."/>
        </authorList>
    </citation>
    <scope>NUCLEOTIDE SEQUENCE [LARGE SCALE GENOMIC DNA]</scope>
    <source>
        <strain evidence="3">CGMCC 1.14966</strain>
    </source>
</reference>
<dbReference type="InterPro" id="IPR036046">
    <property type="entry name" value="Acylphosphatase-like_dom_sf"/>
</dbReference>
<dbReference type="Pfam" id="PF04940">
    <property type="entry name" value="BLUF"/>
    <property type="match status" value="1"/>
</dbReference>
<proteinExistence type="predicted"/>
<evidence type="ECO:0000313" key="3">
    <source>
        <dbReference type="Proteomes" id="UP000637774"/>
    </source>
</evidence>
<dbReference type="Gene3D" id="3.30.70.100">
    <property type="match status" value="1"/>
</dbReference>
<dbReference type="InterPro" id="IPR007024">
    <property type="entry name" value="BLUF_domain"/>
</dbReference>
<comment type="caution">
    <text evidence="2">The sequence shown here is derived from an EMBL/GenBank/DDBJ whole genome shotgun (WGS) entry which is preliminary data.</text>
</comment>
<evidence type="ECO:0000259" key="1">
    <source>
        <dbReference type="PROSITE" id="PS50925"/>
    </source>
</evidence>
<accession>A0ABQ2A668</accession>
<protein>
    <recommendedName>
        <fullName evidence="1">BLUF domain-containing protein</fullName>
    </recommendedName>
</protein>